<dbReference type="EMBL" id="JBHTLH010000011">
    <property type="protein sequence ID" value="MFD1124648.1"/>
    <property type="molecule type" value="Genomic_DNA"/>
</dbReference>
<name>A0ABW3PJZ4_9LACO</name>
<dbReference type="InterPro" id="IPR013381">
    <property type="entry name" value="CRISPR-assoc_prot_Cse1"/>
</dbReference>
<dbReference type="Pfam" id="PF09481">
    <property type="entry name" value="CRISPR_Cse1"/>
    <property type="match status" value="1"/>
</dbReference>
<evidence type="ECO:0000313" key="2">
    <source>
        <dbReference type="Proteomes" id="UP001597156"/>
    </source>
</evidence>
<reference evidence="2" key="1">
    <citation type="journal article" date="2019" name="Int. J. Syst. Evol. Microbiol.">
        <title>The Global Catalogue of Microorganisms (GCM) 10K type strain sequencing project: providing services to taxonomists for standard genome sequencing and annotation.</title>
        <authorList>
            <consortium name="The Broad Institute Genomics Platform"/>
            <consortium name="The Broad Institute Genome Sequencing Center for Infectious Disease"/>
            <person name="Wu L."/>
            <person name="Ma J."/>
        </authorList>
    </citation>
    <scope>NUCLEOTIDE SEQUENCE [LARGE SCALE GENOMIC DNA]</scope>
    <source>
        <strain evidence="2">CCUG 71848</strain>
    </source>
</reference>
<keyword evidence="2" id="KW-1185">Reference proteome</keyword>
<evidence type="ECO:0000313" key="1">
    <source>
        <dbReference type="EMBL" id="MFD1124648.1"/>
    </source>
</evidence>
<proteinExistence type="predicted"/>
<dbReference type="RefSeq" id="WP_121978405.1">
    <property type="nucleotide sequence ID" value="NZ_JBHTLH010000011.1"/>
</dbReference>
<dbReference type="Gene3D" id="1.10.132.100">
    <property type="match status" value="1"/>
</dbReference>
<dbReference type="Proteomes" id="UP001597156">
    <property type="component" value="Unassembled WGS sequence"/>
</dbReference>
<sequence>MSARSFNLITEPWIKVIDRGTNREETVSLTNLFENAQNYRQFAGELRAQDLAILRFLLAILTTVYSRFDAAGKPYPWLKVDPETLEDIGEEDISAYEVVGKRGPQRYVADLLETWRQLNSQGHFSTIVVTYLQHHSKQFDLFGDQPFYQVTEEQYNQLVLDKDRISLKKPKGMVAIRQINRQISESGNKVALFSPKSESYKDQMPLDELVRWLISYENYSSVTDKSKVKTDEKMSVPAGWLYKLNPVFIQGKSVFETLMLNMVLVNHDDNNDQGYVSQKPVWEYNSVFEYIDKRKGTSRPDNIAELYTTWSRLLYIDWETGKPVIFSAGIPMFNNFEAYIEPMTTWRKTKTQNDGTHWLPPQKRLSNVNVAMWRNFGQYVSVNQNDDEISVDSEPGIVKWLHLLEERGLIENQATISLASATLIRDDNSSSQMPVAEVFDDMRIKANVLFDPDPDRSQYWPGRIENMIDLTKESDKKSVGTIYRTFITNISRIRNAGTANQGFVNAAMASYYDGLNGPFKEWLEGLSNDDDRDDKSEEWMNYLRHYVFQLADNITRQLSPRDIAGYTDRNRRKHNIFMAMNRFKHDIASRLRKGEVTK</sequence>
<protein>
    <submittedName>
        <fullName evidence="1">Type I-E CRISPR-associated protein Cse1/CasA</fullName>
    </submittedName>
</protein>
<gene>
    <name evidence="1" type="ORF">ACFQ22_04630</name>
</gene>
<comment type="caution">
    <text evidence="1">The sequence shown here is derived from an EMBL/GenBank/DDBJ whole genome shotgun (WGS) entry which is preliminary data.</text>
</comment>
<organism evidence="1 2">
    <name type="scientific">Lentilactobacillus raoultii</name>
    <dbReference type="NCBI Taxonomy" id="1987503"/>
    <lineage>
        <taxon>Bacteria</taxon>
        <taxon>Bacillati</taxon>
        <taxon>Bacillota</taxon>
        <taxon>Bacilli</taxon>
        <taxon>Lactobacillales</taxon>
        <taxon>Lactobacillaceae</taxon>
        <taxon>Lentilactobacillus</taxon>
    </lineage>
</organism>
<accession>A0ABW3PJZ4</accession>